<dbReference type="Proteomes" id="UP000183809">
    <property type="component" value="Unassembled WGS sequence"/>
</dbReference>
<evidence type="ECO:0000313" key="6">
    <source>
        <dbReference type="Proteomes" id="UP000183809"/>
    </source>
</evidence>
<comment type="similarity">
    <text evidence="2 4">Belongs to the terpene synthase family.</text>
</comment>
<dbReference type="SUPFAM" id="SSF48576">
    <property type="entry name" value="Terpenoid synthases"/>
    <property type="match status" value="1"/>
</dbReference>
<dbReference type="InterPro" id="IPR008949">
    <property type="entry name" value="Isoprenoid_synthase_dom_sf"/>
</dbReference>
<dbReference type="InterPro" id="IPR034686">
    <property type="entry name" value="Terpene_cyclase-like_2"/>
</dbReference>
<protein>
    <recommendedName>
        <fullName evidence="4">Terpene synthase</fullName>
        <ecNumber evidence="4">4.2.3.-</ecNumber>
    </recommendedName>
</protein>
<name>A0A1J9RJK7_9PEZI</name>
<dbReference type="PANTHER" id="PTHR35201:SF4">
    <property type="entry name" value="BETA-PINACENE SYNTHASE-RELATED"/>
    <property type="match status" value="1"/>
</dbReference>
<comment type="caution">
    <text evidence="5">The sequence shown here is derived from an EMBL/GenBank/DDBJ whole genome shotgun (WGS) entry which is preliminary data.</text>
</comment>
<dbReference type="AlphaFoldDB" id="A0A1J9RJK7"/>
<evidence type="ECO:0000256" key="2">
    <source>
        <dbReference type="ARBA" id="ARBA00006333"/>
    </source>
</evidence>
<keyword evidence="4" id="KW-0456">Lyase</keyword>
<dbReference type="GeneID" id="31010805"/>
<dbReference type="EMBL" id="MNUE01000117">
    <property type="protein sequence ID" value="OJD28719.1"/>
    <property type="molecule type" value="Genomic_DNA"/>
</dbReference>
<evidence type="ECO:0000313" key="5">
    <source>
        <dbReference type="EMBL" id="OJD28719.1"/>
    </source>
</evidence>
<accession>A0A1J9RJK7</accession>
<evidence type="ECO:0000256" key="1">
    <source>
        <dbReference type="ARBA" id="ARBA00001946"/>
    </source>
</evidence>
<keyword evidence="4" id="KW-0479">Metal-binding</keyword>
<dbReference type="GO" id="GO:0008299">
    <property type="term" value="P:isoprenoid biosynthetic process"/>
    <property type="evidence" value="ECO:0007669"/>
    <property type="project" value="UniProtKB-ARBA"/>
</dbReference>
<evidence type="ECO:0000256" key="4">
    <source>
        <dbReference type="RuleBase" id="RU366034"/>
    </source>
</evidence>
<dbReference type="OrthoDB" id="3004402at2759"/>
<dbReference type="GO" id="GO:0010333">
    <property type="term" value="F:terpene synthase activity"/>
    <property type="evidence" value="ECO:0007669"/>
    <property type="project" value="InterPro"/>
</dbReference>
<keyword evidence="6" id="KW-1185">Reference proteome</keyword>
<evidence type="ECO:0000256" key="3">
    <source>
        <dbReference type="ARBA" id="ARBA00022842"/>
    </source>
</evidence>
<organism evidence="5 6">
    <name type="scientific">Diplodia corticola</name>
    <dbReference type="NCBI Taxonomy" id="236234"/>
    <lineage>
        <taxon>Eukaryota</taxon>
        <taxon>Fungi</taxon>
        <taxon>Dikarya</taxon>
        <taxon>Ascomycota</taxon>
        <taxon>Pezizomycotina</taxon>
        <taxon>Dothideomycetes</taxon>
        <taxon>Dothideomycetes incertae sedis</taxon>
        <taxon>Botryosphaeriales</taxon>
        <taxon>Botryosphaeriaceae</taxon>
        <taxon>Diplodia</taxon>
    </lineage>
</organism>
<sequence length="327" mass="37729">MLSAEKIQALPAPKLEADLAPLPPPPRYIQHKRHPLEEQTVAEVDAWFLQHWPFTSEKARKKFVATGFSTVTCLYFPLALDDRIHSACRLLTILFLIDDILEDLNFEDGKAYNDHLMPIMRGDVAPDPSVPCEWMMHEIWDEMRKADRQLADEILEPTFTFMRAQTDKERMRITSLGQYLEYRERDVGRALLAALQRYVMNLRLSPAELASVRDIEMNCSKHLSAMNDIHSFDKELRQAQVGDPEGSFLCTGVKVVSDESGLDYEASKRVLYIMCREWELVHKRLEQERSAAPGFTPALELYVKGLEYQMGGNEQWSETTVRYQSRS</sequence>
<dbReference type="EC" id="4.2.3.-" evidence="4"/>
<dbReference type="RefSeq" id="XP_020124979.1">
    <property type="nucleotide sequence ID" value="XM_020270546.1"/>
</dbReference>
<dbReference type="PANTHER" id="PTHR35201">
    <property type="entry name" value="TERPENE SYNTHASE"/>
    <property type="match status" value="1"/>
</dbReference>
<dbReference type="Pfam" id="PF19086">
    <property type="entry name" value="Terpene_syn_C_2"/>
    <property type="match status" value="1"/>
</dbReference>
<dbReference type="GO" id="GO:0046872">
    <property type="term" value="F:metal ion binding"/>
    <property type="evidence" value="ECO:0007669"/>
    <property type="project" value="UniProtKB-KW"/>
</dbReference>
<keyword evidence="3 4" id="KW-0460">Magnesium</keyword>
<reference evidence="5 6" key="1">
    <citation type="submission" date="2016-10" db="EMBL/GenBank/DDBJ databases">
        <title>Proteomics and genomics reveal pathogen-plant mechanisms compatible with a hemibiotrophic lifestyle of Diplodia corticola.</title>
        <authorList>
            <person name="Fernandes I."/>
            <person name="De Jonge R."/>
            <person name="Van De Peer Y."/>
            <person name="Devreese B."/>
            <person name="Alves A."/>
            <person name="Esteves A.C."/>
        </authorList>
    </citation>
    <scope>NUCLEOTIDE SEQUENCE [LARGE SCALE GENOMIC DNA]</scope>
    <source>
        <strain evidence="5 6">CBS 112549</strain>
    </source>
</reference>
<proteinExistence type="inferred from homology"/>
<gene>
    <name evidence="5" type="ORF">BKCO1_11700012</name>
</gene>
<dbReference type="Gene3D" id="1.10.600.10">
    <property type="entry name" value="Farnesyl Diphosphate Synthase"/>
    <property type="match status" value="1"/>
</dbReference>
<dbReference type="STRING" id="236234.A0A1J9RJK7"/>
<comment type="cofactor">
    <cofactor evidence="1 4">
        <name>Mg(2+)</name>
        <dbReference type="ChEBI" id="CHEBI:18420"/>
    </cofactor>
</comment>